<dbReference type="NCBIfam" id="TIGR01541">
    <property type="entry name" value="tape_meas_lam_C"/>
    <property type="match status" value="1"/>
</dbReference>
<dbReference type="AlphaFoldDB" id="A0A5I2WXN5"/>
<proteinExistence type="predicted"/>
<dbReference type="InterPro" id="IPR006431">
    <property type="entry name" value="Phage_tape_meas_C"/>
</dbReference>
<feature type="domain" description="Bacteriophage tail tape measure C-terminal" evidence="3">
    <location>
        <begin position="841"/>
        <end position="915"/>
    </location>
</feature>
<sequence>MEQVVNLVFDIGVDSQEFHDEMPRIAEILKDAAGETARAEARQARFLESLKKTSQAAVEGAERVSSSATRQKQAVALTSQAYAEMAQRVDLTQRHIAELNQKWREEQAQAAAVAAAQDQAAAAFYRQIDGVKKLGDGLNELQRIQARVRQAKGSGGISQQDYLALVSDITRKTRELTDAETKSTEAKKRFIQQLKEQITAQKLTRTELLRVRAAELGVSSAADTYIRKLEKASTATHSLGLKSASARRELSVIIGELARGDFGALRGSSITLANRAGWIDKLLTLRGLGIAGVVGGIAGAVIGLGKAWYEGSKESEEFNKQLILTGNYAGKTTDELNRLAKQISGNGVTQNDAAGVLAQVVGSGAFSGQAVDMVARTAARMKQATGQAVDETISQFKRLKDDPVNAVVALNNALHFLTAAQYQEISAAQAQGDSHRAAALAMQAYSDAVNQRVNAVKDNLGTLEKAWNWVKNEAAGAWDAMLGVGRNPGAALNRQNAFAEWQAAEKEFRKLSGNLNVDPNYDGDNWVAKAEAERLRNARQQLELKKAAYEQADKVYAQEGLAAGREKQRLAQQEQSIRNQQRFNQLVHSGAQAKDKQAAAEKELNALIAKNRQDAKDGIATLWTDKDIAAARAGIEKAFKEARTVSPRDDEATRLLTQLRARQAQLQGEIDNARIISNQKLTESEKQLLALTSRIAGMKGKTLTAADKSVLAHRQELELQLQLNAEKEKELNRQTALNELKKKGVQLTAQLAEEEVRVRQQHALTLATQGMGDKQRGRYEEELKLRQHYQEQLDQLERSARDKGSYGSEEYRLVEGELQESLERRLAGLEQFNASLDAAQGNWSNGASRALENFVAQGSDVAGLTESVFTSAFNSMSDSLANFALTGKMNFRSLTVSILSDLAKMAARIAASKALGMLINSFGGSFGGASAGAGANALQNFGASFNFNADGGVYRSADLSRYSGSIVNGPTFFAFAKGAGVMGEAGPEAILPLKRTSNGKLGVVAEGMGGLAMFAPQYNIEINNDGNNGQIGPEALNAVYGIAKKAAADFLQQQGRDGGRLSGAYT</sequence>
<feature type="coiled-coil region" evidence="1">
    <location>
        <begin position="525"/>
        <end position="555"/>
    </location>
</feature>
<evidence type="ECO:0000259" key="3">
    <source>
        <dbReference type="Pfam" id="PF09718"/>
    </source>
</evidence>
<gene>
    <name evidence="4" type="ORF">G3V02_004750</name>
</gene>
<accession>A0A5I2WXN5</accession>
<dbReference type="Pfam" id="PF09718">
    <property type="entry name" value="Tape_meas_lam_C"/>
    <property type="match status" value="1"/>
</dbReference>
<reference evidence="4" key="1">
    <citation type="journal article" date="2018" name="Genome Biol.">
        <title>SKESA: strategic k-mer extension for scrupulous assemblies.</title>
        <authorList>
            <person name="Souvorov A."/>
            <person name="Agarwala R."/>
            <person name="Lipman D.J."/>
        </authorList>
    </citation>
    <scope>NUCLEOTIDE SEQUENCE</scope>
    <source>
        <strain evidence="4">BCW_2640</strain>
    </source>
</reference>
<dbReference type="Pfam" id="PF06791">
    <property type="entry name" value="TMP_2"/>
    <property type="match status" value="1"/>
</dbReference>
<comment type="caution">
    <text evidence="4">The sequence shown here is derived from an EMBL/GenBank/DDBJ whole genome shotgun (WGS) entry which is preliminary data.</text>
</comment>
<dbReference type="InterPro" id="IPR009628">
    <property type="entry name" value="Phage_tape_measure_N"/>
</dbReference>
<reference evidence="4" key="2">
    <citation type="submission" date="2018-07" db="EMBL/GenBank/DDBJ databases">
        <authorList>
            <consortium name="NCBI Pathogen Detection Project"/>
        </authorList>
    </citation>
    <scope>NUCLEOTIDE SEQUENCE</scope>
    <source>
        <strain evidence="4">BCW_2640</strain>
    </source>
</reference>
<name>A0A5I2WXN5_SALET</name>
<evidence type="ECO:0000313" key="4">
    <source>
        <dbReference type="EMBL" id="HAE1795940.1"/>
    </source>
</evidence>
<feature type="domain" description="Bacteriophage tail tape measure N-terminal" evidence="2">
    <location>
        <begin position="228"/>
        <end position="425"/>
    </location>
</feature>
<feature type="coiled-coil region" evidence="1">
    <location>
        <begin position="714"/>
        <end position="799"/>
    </location>
</feature>
<evidence type="ECO:0000256" key="1">
    <source>
        <dbReference type="SAM" id="Coils"/>
    </source>
</evidence>
<dbReference type="EMBL" id="DAARBX010000035">
    <property type="protein sequence ID" value="HAE1795940.1"/>
    <property type="molecule type" value="Genomic_DNA"/>
</dbReference>
<dbReference type="Pfam" id="PF24622">
    <property type="entry name" value="TMP_4"/>
    <property type="match status" value="1"/>
</dbReference>
<keyword evidence="1" id="KW-0175">Coiled coil</keyword>
<organism evidence="4">
    <name type="scientific">Salmonella enterica subsp. enterica serovar Ank</name>
    <dbReference type="NCBI Taxonomy" id="1173578"/>
    <lineage>
        <taxon>Bacteria</taxon>
        <taxon>Pseudomonadati</taxon>
        <taxon>Pseudomonadota</taxon>
        <taxon>Gammaproteobacteria</taxon>
        <taxon>Enterobacterales</taxon>
        <taxon>Enterobacteriaceae</taxon>
        <taxon>Salmonella</taxon>
    </lineage>
</organism>
<protein>
    <submittedName>
        <fullName evidence="4">Phage tail tape measure protein</fullName>
    </submittedName>
</protein>
<evidence type="ECO:0000259" key="2">
    <source>
        <dbReference type="Pfam" id="PF06791"/>
    </source>
</evidence>